<dbReference type="Proteomes" id="UP001148838">
    <property type="component" value="Unassembled WGS sequence"/>
</dbReference>
<keyword evidence="2" id="KW-1185">Reference proteome</keyword>
<dbReference type="EMBL" id="JAJSOF020000021">
    <property type="protein sequence ID" value="KAJ4437382.1"/>
    <property type="molecule type" value="Genomic_DNA"/>
</dbReference>
<dbReference type="InterPro" id="IPR033602">
    <property type="entry name" value="CIMAP3"/>
</dbReference>
<proteinExistence type="predicted"/>
<evidence type="ECO:0000313" key="2">
    <source>
        <dbReference type="Proteomes" id="UP001148838"/>
    </source>
</evidence>
<dbReference type="PANTHER" id="PTHR31508">
    <property type="entry name" value="PROTEIN PITCHFORK"/>
    <property type="match status" value="1"/>
</dbReference>
<sequence length="234" mass="25757">MAGLCGGGNEPTGSLKAIYFDYVVITKEKERVAFGSSAEREVLPLRHGVSRFACHYTSELLDNISPAKYNTSEITSAFNAIKTKVVSKRGIGGVAATAPRFKYEVSTTPSPLTYNLLSPGRQAVAYLTTLYQLLGYLTADEIGDSETIFGEMRPRIRHRLPCIHITVGENLGKNQPDDEDDFAACLSFEFLCFRFAISFFSGESVAIIQRPLLRPREDNLRGPARSSATDFGEL</sequence>
<reference evidence="1 2" key="1">
    <citation type="journal article" date="2022" name="Allergy">
        <title>Genome assembly and annotation of Periplaneta americana reveal a comprehensive cockroach allergen profile.</title>
        <authorList>
            <person name="Wang L."/>
            <person name="Xiong Q."/>
            <person name="Saelim N."/>
            <person name="Wang L."/>
            <person name="Nong W."/>
            <person name="Wan A.T."/>
            <person name="Shi M."/>
            <person name="Liu X."/>
            <person name="Cao Q."/>
            <person name="Hui J.H.L."/>
            <person name="Sookrung N."/>
            <person name="Leung T.F."/>
            <person name="Tungtrongchitr A."/>
            <person name="Tsui S.K.W."/>
        </authorList>
    </citation>
    <scope>NUCLEOTIDE SEQUENCE [LARGE SCALE GENOMIC DNA]</scope>
    <source>
        <strain evidence="1">PWHHKU_190912</strain>
    </source>
</reference>
<dbReference type="PANTHER" id="PTHR31508:SF2">
    <property type="entry name" value="PROTEIN PITCHFORK"/>
    <property type="match status" value="1"/>
</dbReference>
<evidence type="ECO:0000313" key="1">
    <source>
        <dbReference type="EMBL" id="KAJ4437382.1"/>
    </source>
</evidence>
<accession>A0ABQ8ST74</accession>
<protein>
    <submittedName>
        <fullName evidence="1">Uncharacterized protein</fullName>
    </submittedName>
</protein>
<comment type="caution">
    <text evidence="1">The sequence shown here is derived from an EMBL/GenBank/DDBJ whole genome shotgun (WGS) entry which is preliminary data.</text>
</comment>
<gene>
    <name evidence="1" type="ORF">ANN_17525</name>
</gene>
<organism evidence="1 2">
    <name type="scientific">Periplaneta americana</name>
    <name type="common">American cockroach</name>
    <name type="synonym">Blatta americana</name>
    <dbReference type="NCBI Taxonomy" id="6978"/>
    <lineage>
        <taxon>Eukaryota</taxon>
        <taxon>Metazoa</taxon>
        <taxon>Ecdysozoa</taxon>
        <taxon>Arthropoda</taxon>
        <taxon>Hexapoda</taxon>
        <taxon>Insecta</taxon>
        <taxon>Pterygota</taxon>
        <taxon>Neoptera</taxon>
        <taxon>Polyneoptera</taxon>
        <taxon>Dictyoptera</taxon>
        <taxon>Blattodea</taxon>
        <taxon>Blattoidea</taxon>
        <taxon>Blattidae</taxon>
        <taxon>Blattinae</taxon>
        <taxon>Periplaneta</taxon>
    </lineage>
</organism>
<name>A0ABQ8ST74_PERAM</name>